<organism evidence="6 7">
    <name type="scientific">Peptacetobacter hominis</name>
    <dbReference type="NCBI Taxonomy" id="2743610"/>
    <lineage>
        <taxon>Bacteria</taxon>
        <taxon>Bacillati</taxon>
        <taxon>Bacillota</taxon>
        <taxon>Clostridia</taxon>
        <taxon>Peptostreptococcales</taxon>
        <taxon>Peptostreptococcaceae</taxon>
        <taxon>Peptacetobacter</taxon>
    </lineage>
</organism>
<keyword evidence="2" id="KW-0677">Repeat</keyword>
<dbReference type="AlphaFoldDB" id="A0A544QYG2"/>
<keyword evidence="6" id="KW-0808">Transferase</keyword>
<feature type="signal peptide" evidence="4">
    <location>
        <begin position="1"/>
        <end position="21"/>
    </location>
</feature>
<keyword evidence="4" id="KW-0732">Signal</keyword>
<dbReference type="PROSITE" id="PS51257">
    <property type="entry name" value="PROKAR_LIPOPROTEIN"/>
    <property type="match status" value="1"/>
</dbReference>
<proteinExistence type="predicted"/>
<gene>
    <name evidence="6" type="ORF">EXD82_00580</name>
</gene>
<dbReference type="PROSITE" id="PS50206">
    <property type="entry name" value="RHODANESE_3"/>
    <property type="match status" value="2"/>
</dbReference>
<dbReference type="SUPFAM" id="SSF52821">
    <property type="entry name" value="Rhodanese/Cell cycle control phosphatase"/>
    <property type="match status" value="2"/>
</dbReference>
<evidence type="ECO:0000256" key="4">
    <source>
        <dbReference type="SAM" id="SignalP"/>
    </source>
</evidence>
<reference evidence="6 7" key="1">
    <citation type="submission" date="2019-02" db="EMBL/GenBank/DDBJ databases">
        <title>Peptostreptococcaceae bacterium ZHW00191 nov., a new bacterium isolated from the human gut.</title>
        <authorList>
            <person name="Zhou H.-W."/>
            <person name="Chen X.-J."/>
        </authorList>
    </citation>
    <scope>NUCLEOTIDE SEQUENCE [LARGE SCALE GENOMIC DNA]</scope>
    <source>
        <strain evidence="6 7">ZHW00191</strain>
    </source>
</reference>
<dbReference type="InterPro" id="IPR036873">
    <property type="entry name" value="Rhodanese-like_dom_sf"/>
</dbReference>
<dbReference type="InterPro" id="IPR001307">
    <property type="entry name" value="Thiosulphate_STrfase_CS"/>
</dbReference>
<sequence length="274" mass="30631">MKKLSVILLSFSMLISFMLSGCSQKKASEDEDTIKARIEEYSDVDFIISADELESIRKNDDVLIFDCNKPEVYEKGHIPGAVNIGIQPFSDISGKIGEEGWGTVVDKDEMVKKLKELGIDNEKTVVFYSDVMNGPGADGRAVWQLRMAGMDNVKFLNGGYTYWVEKGYETTKEESKAVPTDKDVKLSELDKSSSATKDYVYENLDKEVILDVRTDSEYGGSQNAGEPRGGHIKGAENLLWQDLMYSNGVIKSKEEIKDIMAEYGVKPEDSFCVY</sequence>
<feature type="domain" description="Rhodanese" evidence="5">
    <location>
        <begin position="203"/>
        <end position="274"/>
    </location>
</feature>
<keyword evidence="7" id="KW-1185">Reference proteome</keyword>
<feature type="domain" description="Rhodanese" evidence="5">
    <location>
        <begin position="58"/>
        <end position="172"/>
    </location>
</feature>
<dbReference type="Gene3D" id="3.40.250.10">
    <property type="entry name" value="Rhodanese-like domain"/>
    <property type="match status" value="2"/>
</dbReference>
<evidence type="ECO:0000259" key="5">
    <source>
        <dbReference type="PROSITE" id="PS50206"/>
    </source>
</evidence>
<dbReference type="Pfam" id="PF00581">
    <property type="entry name" value="Rhodanese"/>
    <property type="match status" value="2"/>
</dbReference>
<evidence type="ECO:0000256" key="3">
    <source>
        <dbReference type="ARBA" id="ARBA00047549"/>
    </source>
</evidence>
<evidence type="ECO:0000313" key="7">
    <source>
        <dbReference type="Proteomes" id="UP000317863"/>
    </source>
</evidence>
<feature type="chain" id="PRO_5039654486" description="thiosulfate sulfurtransferase" evidence="4">
    <location>
        <begin position="22"/>
        <end position="274"/>
    </location>
</feature>
<evidence type="ECO:0000256" key="2">
    <source>
        <dbReference type="ARBA" id="ARBA00022737"/>
    </source>
</evidence>
<dbReference type="PROSITE" id="PS00380">
    <property type="entry name" value="RHODANESE_1"/>
    <property type="match status" value="1"/>
</dbReference>
<comment type="caution">
    <text evidence="6">The sequence shown here is derived from an EMBL/GenBank/DDBJ whole genome shotgun (WGS) entry which is preliminary data.</text>
</comment>
<dbReference type="RefSeq" id="WP_142534967.1">
    <property type="nucleotide sequence ID" value="NZ_SGJB01000001.1"/>
</dbReference>
<evidence type="ECO:0000313" key="6">
    <source>
        <dbReference type="EMBL" id="TQQ85742.1"/>
    </source>
</evidence>
<dbReference type="InterPro" id="IPR051126">
    <property type="entry name" value="Thiosulfate_sulfurtransferase"/>
</dbReference>
<evidence type="ECO:0000256" key="1">
    <source>
        <dbReference type="ARBA" id="ARBA00012245"/>
    </source>
</evidence>
<dbReference type="CDD" id="cd01448">
    <property type="entry name" value="TST_Repeat_1"/>
    <property type="match status" value="1"/>
</dbReference>
<dbReference type="EC" id="2.8.1.1" evidence="1"/>
<dbReference type="GO" id="GO:0004792">
    <property type="term" value="F:thiosulfate-cyanide sulfurtransferase activity"/>
    <property type="evidence" value="ECO:0007669"/>
    <property type="project" value="UniProtKB-EC"/>
</dbReference>
<protein>
    <recommendedName>
        <fullName evidence="1">thiosulfate sulfurtransferase</fullName>
        <ecNumber evidence="1">2.8.1.1</ecNumber>
    </recommendedName>
</protein>
<name>A0A544QYG2_9FIRM</name>
<dbReference type="OrthoDB" id="9770030at2"/>
<dbReference type="EMBL" id="SGJB01000001">
    <property type="protein sequence ID" value="TQQ85742.1"/>
    <property type="molecule type" value="Genomic_DNA"/>
</dbReference>
<comment type="catalytic activity">
    <reaction evidence="3">
        <text>thiosulfate + hydrogen cyanide = thiocyanate + sulfite + 2 H(+)</text>
        <dbReference type="Rhea" id="RHEA:16881"/>
        <dbReference type="ChEBI" id="CHEBI:15378"/>
        <dbReference type="ChEBI" id="CHEBI:17359"/>
        <dbReference type="ChEBI" id="CHEBI:18022"/>
        <dbReference type="ChEBI" id="CHEBI:18407"/>
        <dbReference type="ChEBI" id="CHEBI:33542"/>
        <dbReference type="EC" id="2.8.1.1"/>
    </reaction>
</comment>
<dbReference type="PANTHER" id="PTHR43855:SF1">
    <property type="entry name" value="THIOSULFATE SULFURTRANSFERASE"/>
    <property type="match status" value="1"/>
</dbReference>
<accession>A0A544QYG2</accession>
<dbReference type="PANTHER" id="PTHR43855">
    <property type="entry name" value="THIOSULFATE SULFURTRANSFERASE"/>
    <property type="match status" value="1"/>
</dbReference>
<dbReference type="SMART" id="SM00450">
    <property type="entry name" value="RHOD"/>
    <property type="match status" value="1"/>
</dbReference>
<dbReference type="Proteomes" id="UP000317863">
    <property type="component" value="Unassembled WGS sequence"/>
</dbReference>
<dbReference type="InterPro" id="IPR001763">
    <property type="entry name" value="Rhodanese-like_dom"/>
</dbReference>